<organism evidence="2 3">
    <name type="scientific">Pseudoleptotrichia goodfellowii</name>
    <dbReference type="NCBI Taxonomy" id="157692"/>
    <lineage>
        <taxon>Bacteria</taxon>
        <taxon>Fusobacteriati</taxon>
        <taxon>Fusobacteriota</taxon>
        <taxon>Fusobacteriia</taxon>
        <taxon>Fusobacteriales</taxon>
        <taxon>Leptotrichiaceae</taxon>
        <taxon>Pseudoleptotrichia</taxon>
    </lineage>
</organism>
<dbReference type="PROSITE" id="PS51372">
    <property type="entry name" value="PRD_2"/>
    <property type="match status" value="1"/>
</dbReference>
<proteinExistence type="predicted"/>
<gene>
    <name evidence="2" type="ORF">JCM16774_1703</name>
</gene>
<evidence type="ECO:0000313" key="2">
    <source>
        <dbReference type="EMBL" id="BBM36758.1"/>
    </source>
</evidence>
<sequence length="120" mass="14335">MEKLKFRLDILKNSEVIDEEIYNKVISLIEHLDKKWKITLTEENGAMFVTHLSMALKRIKQNENVNNIDKTVFEEVLVSDKLDKIEKIYEDIEKNIFIEKLPEEEKKYILVNLLLLEENK</sequence>
<protein>
    <submittedName>
        <fullName evidence="2">PRD domain protein</fullName>
    </submittedName>
</protein>
<reference evidence="2 3" key="1">
    <citation type="submission" date="2019-07" db="EMBL/GenBank/DDBJ databases">
        <title>Complete Genome Sequence of Leptotrichia goodfellowii Strain JCM 16774.</title>
        <authorList>
            <person name="Watanabe S."/>
            <person name="Cui L."/>
        </authorList>
    </citation>
    <scope>NUCLEOTIDE SEQUENCE [LARGE SCALE GENOMIC DNA]</scope>
    <source>
        <strain evidence="2 3">JCM16774</strain>
    </source>
</reference>
<dbReference type="GO" id="GO:0006355">
    <property type="term" value="P:regulation of DNA-templated transcription"/>
    <property type="evidence" value="ECO:0007669"/>
    <property type="project" value="InterPro"/>
</dbReference>
<dbReference type="Gene3D" id="1.10.1790.10">
    <property type="entry name" value="PRD domain"/>
    <property type="match status" value="1"/>
</dbReference>
<dbReference type="SUPFAM" id="SSF63520">
    <property type="entry name" value="PTS-regulatory domain, PRD"/>
    <property type="match status" value="1"/>
</dbReference>
<dbReference type="RefSeq" id="WP_026737972.1">
    <property type="nucleotide sequence ID" value="NZ_AP019822.1"/>
</dbReference>
<dbReference type="AlphaFoldDB" id="A0A510JBR0"/>
<evidence type="ECO:0000313" key="3">
    <source>
        <dbReference type="Proteomes" id="UP000321606"/>
    </source>
</evidence>
<dbReference type="STRING" id="714315.GCA_000516535_01710"/>
<evidence type="ECO:0000259" key="1">
    <source>
        <dbReference type="PROSITE" id="PS51372"/>
    </source>
</evidence>
<accession>A0A510JBR0</accession>
<dbReference type="InterPro" id="IPR011608">
    <property type="entry name" value="PRD"/>
</dbReference>
<dbReference type="KEGG" id="lgo:JCM16774_1703"/>
<dbReference type="InterPro" id="IPR036634">
    <property type="entry name" value="PRD_sf"/>
</dbReference>
<dbReference type="Proteomes" id="UP000321606">
    <property type="component" value="Chromosome"/>
</dbReference>
<dbReference type="Pfam" id="PF00874">
    <property type="entry name" value="PRD"/>
    <property type="match status" value="1"/>
</dbReference>
<feature type="domain" description="PRD" evidence="1">
    <location>
        <begin position="16"/>
        <end position="120"/>
    </location>
</feature>
<dbReference type="OrthoDB" id="3192572at2"/>
<dbReference type="EMBL" id="AP019822">
    <property type="protein sequence ID" value="BBM36758.1"/>
    <property type="molecule type" value="Genomic_DNA"/>
</dbReference>
<name>A0A510JBR0_9FUSO</name>